<proteinExistence type="predicted"/>
<accession>A0ABW5U2M3</accession>
<dbReference type="GO" id="GO:0032259">
    <property type="term" value="P:methylation"/>
    <property type="evidence" value="ECO:0007669"/>
    <property type="project" value="UniProtKB-KW"/>
</dbReference>
<dbReference type="Proteomes" id="UP001597474">
    <property type="component" value="Unassembled WGS sequence"/>
</dbReference>
<dbReference type="EC" id="2.1.-.-" evidence="1"/>
<sequence>MSVPIEHLHRIYADSDDPWNFAESAYEQGKFRATAAALSRPHYAAALEIGCGNGALARHLAPRCASYTGIDAVAKAIAAARRALPNARFEQRFFPCPLPPGAFDLIIISEFLYFLSPPDILDLAERIIRLWPDAELLCVSYLGDTGDQLSGEEALCHFIAALAGRPRFETCRPAPGYRIDRGLPEMRG</sequence>
<dbReference type="EMBL" id="JBHUMP010000008">
    <property type="protein sequence ID" value="MFD2740083.1"/>
    <property type="molecule type" value="Genomic_DNA"/>
</dbReference>
<name>A0ABW5U2M3_9RHOB</name>
<keyword evidence="1" id="KW-0489">Methyltransferase</keyword>
<dbReference type="RefSeq" id="WP_386374305.1">
    <property type="nucleotide sequence ID" value="NZ_JBHUMP010000008.1"/>
</dbReference>
<dbReference type="GO" id="GO:0008168">
    <property type="term" value="F:methyltransferase activity"/>
    <property type="evidence" value="ECO:0007669"/>
    <property type="project" value="UniProtKB-KW"/>
</dbReference>
<keyword evidence="1" id="KW-0808">Transferase</keyword>
<dbReference type="CDD" id="cd02440">
    <property type="entry name" value="AdoMet_MTases"/>
    <property type="match status" value="1"/>
</dbReference>
<evidence type="ECO:0000313" key="2">
    <source>
        <dbReference type="Proteomes" id="UP001597474"/>
    </source>
</evidence>
<protein>
    <submittedName>
        <fullName evidence="1">Class I SAM-dependent methyltransferase</fullName>
        <ecNumber evidence="1">2.1.-.-</ecNumber>
    </submittedName>
</protein>
<organism evidence="1 2">
    <name type="scientific">Sulfitobacter aestuarii</name>
    <dbReference type="NCBI Taxonomy" id="2161676"/>
    <lineage>
        <taxon>Bacteria</taxon>
        <taxon>Pseudomonadati</taxon>
        <taxon>Pseudomonadota</taxon>
        <taxon>Alphaproteobacteria</taxon>
        <taxon>Rhodobacterales</taxon>
        <taxon>Roseobacteraceae</taxon>
        <taxon>Sulfitobacter</taxon>
    </lineage>
</organism>
<comment type="caution">
    <text evidence="1">The sequence shown here is derived from an EMBL/GenBank/DDBJ whole genome shotgun (WGS) entry which is preliminary data.</text>
</comment>
<dbReference type="PANTHER" id="PTHR43464">
    <property type="entry name" value="METHYLTRANSFERASE"/>
    <property type="match status" value="1"/>
</dbReference>
<gene>
    <name evidence="1" type="ORF">ACFSUD_10915</name>
</gene>
<keyword evidence="2" id="KW-1185">Reference proteome</keyword>
<dbReference type="InterPro" id="IPR008715">
    <property type="entry name" value="SAM-MeTfrase_NodS-like"/>
</dbReference>
<dbReference type="SUPFAM" id="SSF53335">
    <property type="entry name" value="S-adenosyl-L-methionine-dependent methyltransferases"/>
    <property type="match status" value="1"/>
</dbReference>
<dbReference type="Gene3D" id="3.40.50.150">
    <property type="entry name" value="Vaccinia Virus protein VP39"/>
    <property type="match status" value="1"/>
</dbReference>
<dbReference type="InterPro" id="IPR029063">
    <property type="entry name" value="SAM-dependent_MTases_sf"/>
</dbReference>
<reference evidence="2" key="1">
    <citation type="journal article" date="2019" name="Int. J. Syst. Evol. Microbiol.">
        <title>The Global Catalogue of Microorganisms (GCM) 10K type strain sequencing project: providing services to taxonomists for standard genome sequencing and annotation.</title>
        <authorList>
            <consortium name="The Broad Institute Genomics Platform"/>
            <consortium name="The Broad Institute Genome Sequencing Center for Infectious Disease"/>
            <person name="Wu L."/>
            <person name="Ma J."/>
        </authorList>
    </citation>
    <scope>NUCLEOTIDE SEQUENCE [LARGE SCALE GENOMIC DNA]</scope>
    <source>
        <strain evidence="2">TISTR 2562</strain>
    </source>
</reference>
<dbReference type="Pfam" id="PF05401">
    <property type="entry name" value="NodS"/>
    <property type="match status" value="1"/>
</dbReference>
<evidence type="ECO:0000313" key="1">
    <source>
        <dbReference type="EMBL" id="MFD2740083.1"/>
    </source>
</evidence>
<dbReference type="PANTHER" id="PTHR43464:SF23">
    <property type="entry name" value="JUVENILE HORMONE ACID O-METHYLTRANSFERASE"/>
    <property type="match status" value="1"/>
</dbReference>